<gene>
    <name evidence="8" type="ORF">MNBD_ALPHA09-1320</name>
</gene>
<keyword evidence="3" id="KW-0540">Nuclease</keyword>
<dbReference type="Gene3D" id="3.40.390.30">
    <property type="entry name" value="Metalloproteases ('zincins'), catalytic domain"/>
    <property type="match status" value="1"/>
</dbReference>
<evidence type="ECO:0000256" key="2">
    <source>
        <dbReference type="ARBA" id="ARBA00010875"/>
    </source>
</evidence>
<dbReference type="GO" id="GO:0006364">
    <property type="term" value="P:rRNA processing"/>
    <property type="evidence" value="ECO:0007669"/>
    <property type="project" value="InterPro"/>
</dbReference>
<dbReference type="NCBIfam" id="TIGR00043">
    <property type="entry name" value="rRNA maturation RNase YbeY"/>
    <property type="match status" value="1"/>
</dbReference>
<proteinExistence type="inferred from homology"/>
<evidence type="ECO:0000256" key="3">
    <source>
        <dbReference type="ARBA" id="ARBA00022722"/>
    </source>
</evidence>
<dbReference type="GO" id="GO:0046872">
    <property type="term" value="F:metal ion binding"/>
    <property type="evidence" value="ECO:0007669"/>
    <property type="project" value="UniProtKB-KW"/>
</dbReference>
<keyword evidence="7" id="KW-0862">Zinc</keyword>
<reference evidence="8" key="1">
    <citation type="submission" date="2018-06" db="EMBL/GenBank/DDBJ databases">
        <authorList>
            <person name="Zhirakovskaya E."/>
        </authorList>
    </citation>
    <scope>NUCLEOTIDE SEQUENCE</scope>
</reference>
<evidence type="ECO:0000256" key="7">
    <source>
        <dbReference type="ARBA" id="ARBA00022833"/>
    </source>
</evidence>
<dbReference type="PANTHER" id="PTHR46986">
    <property type="entry name" value="ENDORIBONUCLEASE YBEY, CHLOROPLASTIC"/>
    <property type="match status" value="1"/>
</dbReference>
<organism evidence="8">
    <name type="scientific">hydrothermal vent metagenome</name>
    <dbReference type="NCBI Taxonomy" id="652676"/>
    <lineage>
        <taxon>unclassified sequences</taxon>
        <taxon>metagenomes</taxon>
        <taxon>ecological metagenomes</taxon>
    </lineage>
</organism>
<dbReference type="SUPFAM" id="SSF55486">
    <property type="entry name" value="Metalloproteases ('zincins'), catalytic domain"/>
    <property type="match status" value="1"/>
</dbReference>
<evidence type="ECO:0000256" key="4">
    <source>
        <dbReference type="ARBA" id="ARBA00022723"/>
    </source>
</evidence>
<sequence>MPTDGAENLNIDIAWQGTPWPDPATAEATALGAARTALAAAQGPVAARARRSGAELSLVMANNAFVRGLNCNWRGQDKATNVLSFPAMDEIPAKGVPVMLGDVVVAREILIAEARAQNKPFHHHLAHLVCHGTLHLLQYDHLTDNDAKAMESLETTILAEMGIPDPHAPVRTP</sequence>
<dbReference type="EMBL" id="UOEM01000085">
    <property type="protein sequence ID" value="VAW15503.1"/>
    <property type="molecule type" value="Genomic_DNA"/>
</dbReference>
<dbReference type="PANTHER" id="PTHR46986:SF1">
    <property type="entry name" value="ENDORIBONUCLEASE YBEY, CHLOROPLASTIC"/>
    <property type="match status" value="1"/>
</dbReference>
<evidence type="ECO:0000256" key="5">
    <source>
        <dbReference type="ARBA" id="ARBA00022759"/>
    </source>
</evidence>
<dbReference type="InterPro" id="IPR023091">
    <property type="entry name" value="MetalPrtase_cat_dom_sf_prd"/>
</dbReference>
<keyword evidence="5" id="KW-0255">Endonuclease</keyword>
<dbReference type="GO" id="GO:0004222">
    <property type="term" value="F:metalloendopeptidase activity"/>
    <property type="evidence" value="ECO:0007669"/>
    <property type="project" value="InterPro"/>
</dbReference>
<evidence type="ECO:0000256" key="6">
    <source>
        <dbReference type="ARBA" id="ARBA00022801"/>
    </source>
</evidence>
<keyword evidence="6 8" id="KW-0378">Hydrolase</keyword>
<dbReference type="InterPro" id="IPR002036">
    <property type="entry name" value="YbeY"/>
</dbReference>
<name>A0A3B0TH78_9ZZZZ</name>
<keyword evidence="4" id="KW-0479">Metal-binding</keyword>
<dbReference type="GO" id="GO:0004519">
    <property type="term" value="F:endonuclease activity"/>
    <property type="evidence" value="ECO:0007669"/>
    <property type="project" value="UniProtKB-KW"/>
</dbReference>
<comment type="similarity">
    <text evidence="2">Belongs to the endoribonuclease YbeY family.</text>
</comment>
<evidence type="ECO:0000313" key="8">
    <source>
        <dbReference type="EMBL" id="VAW15503.1"/>
    </source>
</evidence>
<comment type="cofactor">
    <cofactor evidence="1">
        <name>Zn(2+)</name>
        <dbReference type="ChEBI" id="CHEBI:29105"/>
    </cofactor>
</comment>
<dbReference type="AlphaFoldDB" id="A0A3B0TH78"/>
<evidence type="ECO:0000256" key="1">
    <source>
        <dbReference type="ARBA" id="ARBA00001947"/>
    </source>
</evidence>
<dbReference type="HAMAP" id="MF_00009">
    <property type="entry name" value="Endoribonucl_YbeY"/>
    <property type="match status" value="1"/>
</dbReference>
<protein>
    <submittedName>
        <fullName evidence="8">Metal-dependent hydrolase YbeY, involved in rRNA and/or ribosome maturation and assembly</fullName>
    </submittedName>
</protein>
<dbReference type="Pfam" id="PF02130">
    <property type="entry name" value="YbeY"/>
    <property type="match status" value="1"/>
</dbReference>
<accession>A0A3B0TH78</accession>